<organism evidence="1 2">
    <name type="scientific">Pneumocystis oryctolagi</name>
    <dbReference type="NCBI Taxonomy" id="42067"/>
    <lineage>
        <taxon>Eukaryota</taxon>
        <taxon>Fungi</taxon>
        <taxon>Dikarya</taxon>
        <taxon>Ascomycota</taxon>
        <taxon>Taphrinomycotina</taxon>
        <taxon>Pneumocystomycetes</taxon>
        <taxon>Pneumocystaceae</taxon>
        <taxon>Pneumocystis</taxon>
    </lineage>
</organism>
<evidence type="ECO:0000313" key="1">
    <source>
        <dbReference type="EMBL" id="KAG4304514.1"/>
    </source>
</evidence>
<dbReference type="EMBL" id="JABTEG010000008">
    <property type="protein sequence ID" value="KAG4304514.1"/>
    <property type="molecule type" value="Genomic_DNA"/>
</dbReference>
<gene>
    <name evidence="1" type="ORF">PORY_002224</name>
</gene>
<sequence>MVIEEYPLISQPSPTPLSPLSKRSRVSPGRLKLKHNKISAKVTADVSIMDLVPRRLAPKPPIEPEKKVEFSQTPPISSDSQSISNTLTPLLGSLASSQVDVMPLSFSHSQTCGSVSESIKASQYSTPTKHSGVPNYSLNSPTSSSGRSVKNVFGQFMNSVTEILGSQKKSEISSPFDPVHLTHVDFDTKTRKFTGLPKEWQRILAENGISQKEQEENPQAIMDILAFYTDTAYSPILESVNDDSREISRNSDPFSFDTFKTSSVLPPLSFLSKKDKTSQGTLSCDSKQKVLKESKKSDNLLPLFSKQFSFKKIKSSSPIVLKKSALTPNCKKQDMSPSKISDSLESSISSESLFSSNNLISKSLQNVKDSSESYGTKETSDSGKMAMLLYKHFKKTPGTHKLGVLYVLDSVARAYQDLSRGDKGDKEVSEEGTFAGGLQQLTQLLESLMNDMMLYAPAEHREKVLKLVNIWEKAETFPIGLLLRLRTTHFSESLQTQQVPQSGSGDGLKMHSVEPVAAAASSGSMNTVADQTELVANQTGKLASSSSALTDTDAPAAPVISTVLQALALMAQQMKGEQQTVQNNAGMSGSFSRTLGGSDGSVNTFSSADNIGSQSLNSGVVSLSTDPMVSSVGQIPPVQQPLDTLHAQQMALLQLLTQKGVSAAQIQSIIQHVQSSSGALPTPNDSQATLDNTYPALQTFDNIQRATNMPSTLQHSANALQSPLIAQHSLAHVQHTGMSSQRPVGVRSSQGGVSEGIQTGSLVDLQTSRPRLSSKRKDSKESFSRPLRSSEDRGKLKSASRQSDERSLSPPLTRIYSTSSTSRSSCVNSYDSPSVDNASSFEPSYVSSQQPNSLKCYVRDPSVSEDSIKVLSRTLFIGGVSQSISQEDLLRMFSPYGDIQSCIVNHTARHAFIKMYRRKDAEAARSGMETFTHEDTVIRTKWGVGFGPRDCSNYTTGVSIIPIWRLTEVDRRWCMFAEWGGTGGRPLEGGFVMEEPDIEIGTAVGSKAANKRQLSGRNEHKKGPASQKQQQQFSQQSPQLSQQHPQLQENSCFSVENVSRPSSTLVSPWLGAIQAHSAYKTTR</sequence>
<comment type="caution">
    <text evidence="1">The sequence shown here is derived from an EMBL/GenBank/DDBJ whole genome shotgun (WGS) entry which is preliminary data.</text>
</comment>
<keyword evidence="2" id="KW-1185">Reference proteome</keyword>
<proteinExistence type="predicted"/>
<name>A0ACB7CCE3_9ASCO</name>
<reference evidence="1 2" key="1">
    <citation type="journal article" date="2021" name="Commun. Biol.">
        <title>Genomic insights into the host specific adaptation of the Pneumocystis genus.</title>
        <authorList>
            <person name="Cisse O.H."/>
            <person name="Ma L."/>
            <person name="Dekker J.P."/>
            <person name="Khil P.P."/>
            <person name="Youn J.-H."/>
            <person name="Brenchley J.M."/>
            <person name="Blair R."/>
            <person name="Pahar B."/>
            <person name="Chabe M."/>
            <person name="Van Rompay K.K.A."/>
            <person name="Keesler R."/>
            <person name="Sukura A."/>
            <person name="Hirsch V."/>
            <person name="Kutty G."/>
            <person name="Liu Y."/>
            <person name="Peng L."/>
            <person name="Chen J."/>
            <person name="Song J."/>
            <person name="Weissenbacher-Lang C."/>
            <person name="Xu J."/>
            <person name="Upham N.S."/>
            <person name="Stajich J.E."/>
            <person name="Cuomo C.A."/>
            <person name="Cushion M.T."/>
            <person name="Kovacs J.A."/>
        </authorList>
    </citation>
    <scope>NUCLEOTIDE SEQUENCE [LARGE SCALE GENOMIC DNA]</scope>
    <source>
        <strain evidence="1 2">RABM</strain>
    </source>
</reference>
<accession>A0ACB7CCE3</accession>
<dbReference type="Proteomes" id="UP000768646">
    <property type="component" value="Unassembled WGS sequence"/>
</dbReference>
<protein>
    <submittedName>
        <fullName evidence="1">Uncharacterized protein</fullName>
    </submittedName>
</protein>
<evidence type="ECO:0000313" key="2">
    <source>
        <dbReference type="Proteomes" id="UP000768646"/>
    </source>
</evidence>